<evidence type="ECO:0000313" key="1">
    <source>
        <dbReference type="EMBL" id="GAJ18553.1"/>
    </source>
</evidence>
<organism evidence="1">
    <name type="scientific">marine sediment metagenome</name>
    <dbReference type="NCBI Taxonomy" id="412755"/>
    <lineage>
        <taxon>unclassified sequences</taxon>
        <taxon>metagenomes</taxon>
        <taxon>ecological metagenomes</taxon>
    </lineage>
</organism>
<comment type="caution">
    <text evidence="1">The sequence shown here is derived from an EMBL/GenBank/DDBJ whole genome shotgun (WGS) entry which is preliminary data.</text>
</comment>
<feature type="non-terminal residue" evidence="1">
    <location>
        <position position="39"/>
    </location>
</feature>
<sequence length="39" mass="4461">MLELPIKAIVLRIKFIKIFLGIYPNTDPGSYDILNAIEK</sequence>
<protein>
    <submittedName>
        <fullName evidence="1">Uncharacterized protein</fullName>
    </submittedName>
</protein>
<reference evidence="1" key="1">
    <citation type="journal article" date="2014" name="Front. Microbiol.">
        <title>High frequency of phylogenetically diverse reductive dehalogenase-homologous genes in deep subseafloor sedimentary metagenomes.</title>
        <authorList>
            <person name="Kawai M."/>
            <person name="Futagami T."/>
            <person name="Toyoda A."/>
            <person name="Takaki Y."/>
            <person name="Nishi S."/>
            <person name="Hori S."/>
            <person name="Arai W."/>
            <person name="Tsubouchi T."/>
            <person name="Morono Y."/>
            <person name="Uchiyama I."/>
            <person name="Ito T."/>
            <person name="Fujiyama A."/>
            <person name="Inagaki F."/>
            <person name="Takami H."/>
        </authorList>
    </citation>
    <scope>NUCLEOTIDE SEQUENCE</scope>
    <source>
        <strain evidence="1">Expedition CK06-06</strain>
    </source>
</reference>
<proteinExistence type="predicted"/>
<gene>
    <name evidence="1" type="ORF">S12H4_63470</name>
</gene>
<accession>X1UM63</accession>
<dbReference type="EMBL" id="BARW01043224">
    <property type="protein sequence ID" value="GAJ18553.1"/>
    <property type="molecule type" value="Genomic_DNA"/>
</dbReference>
<name>X1UM63_9ZZZZ</name>
<dbReference type="AlphaFoldDB" id="X1UM63"/>